<name>A0A2V2BKZ6_9GAMM</name>
<gene>
    <name evidence="1" type="ORF">C7431_10256</name>
</gene>
<sequence length="299" mass="34350">MFIPKFFRWGQCSFDDYQIACNSFGYNCESAPGFIAFKMRHEQSFEFYAYKRKGKIVGSVCVENGWLANDGRHRQRSLPALLTPSTSVYVPFCNEVPQKVLLPFRCKSLHHLQSQRFLNTSYGLLSKSHAAFTKNPAADFSRKTVSTRERELRKFLNDGGSFLNVSQLDGEHIFDVFETLYQARRNQAIADREINKAFFREFQPCFKGYIMFLNNEPVALQLLLSVSSRAGMFIDFINIGYRMDSNAGAVGTMLMWKNLTSVYQDAADTQLPLYYSYGSMSGDYKNRWCHSVNNGRVII</sequence>
<evidence type="ECO:0000313" key="1">
    <source>
        <dbReference type="EMBL" id="PWK99260.1"/>
    </source>
</evidence>
<dbReference type="RefSeq" id="WP_109716560.1">
    <property type="nucleotide sequence ID" value="NZ_QGHF01000002.1"/>
</dbReference>
<dbReference type="Pfam" id="PF07395">
    <property type="entry name" value="Mig-14"/>
    <property type="match status" value="1"/>
</dbReference>
<proteinExistence type="predicted"/>
<dbReference type="EMBL" id="QGHF01000002">
    <property type="protein sequence ID" value="PWK99260.1"/>
    <property type="molecule type" value="Genomic_DNA"/>
</dbReference>
<accession>A0A2V2BKZ6</accession>
<dbReference type="AlphaFoldDB" id="A0A2V2BKZ6"/>
<dbReference type="Proteomes" id="UP000245981">
    <property type="component" value="Unassembled WGS sequence"/>
</dbReference>
<dbReference type="InterPro" id="IPR009977">
    <property type="entry name" value="Mig-14"/>
</dbReference>
<dbReference type="OrthoDB" id="6447890at2"/>
<comment type="caution">
    <text evidence="1">The sequence shown here is derived from an EMBL/GenBank/DDBJ whole genome shotgun (WGS) entry which is preliminary data.</text>
</comment>
<protein>
    <submittedName>
        <fullName evidence="1">Mig-14 protein</fullName>
    </submittedName>
</protein>
<organism evidence="1 2">
    <name type="scientific">Pantoea allii</name>
    <dbReference type="NCBI Taxonomy" id="574096"/>
    <lineage>
        <taxon>Bacteria</taxon>
        <taxon>Pseudomonadati</taxon>
        <taxon>Pseudomonadota</taxon>
        <taxon>Gammaproteobacteria</taxon>
        <taxon>Enterobacterales</taxon>
        <taxon>Erwiniaceae</taxon>
        <taxon>Pantoea</taxon>
    </lineage>
</organism>
<reference evidence="1 2" key="1">
    <citation type="submission" date="2018-05" db="EMBL/GenBank/DDBJ databases">
        <title>Genomic Encyclopedia of Type Strains, Phase IV (KMG-V): Genome sequencing to study the core and pangenomes of soil and plant-associated prokaryotes.</title>
        <authorList>
            <person name="Whitman W."/>
        </authorList>
    </citation>
    <scope>NUCLEOTIDE SEQUENCE [LARGE SCALE GENOMIC DNA]</scope>
    <source>
        <strain evidence="1 2">PNA 200-10</strain>
    </source>
</reference>
<evidence type="ECO:0000313" key="2">
    <source>
        <dbReference type="Proteomes" id="UP000245981"/>
    </source>
</evidence>